<keyword evidence="2" id="KW-1185">Reference proteome</keyword>
<evidence type="ECO:0000313" key="2">
    <source>
        <dbReference type="Proteomes" id="UP000053820"/>
    </source>
</evidence>
<dbReference type="EMBL" id="KN839888">
    <property type="protein sequence ID" value="KIJ59419.1"/>
    <property type="molecule type" value="Genomic_DNA"/>
</dbReference>
<evidence type="ECO:0000313" key="1">
    <source>
        <dbReference type="EMBL" id="KIJ59419.1"/>
    </source>
</evidence>
<dbReference type="Gene3D" id="3.80.10.10">
    <property type="entry name" value="Ribonuclease Inhibitor"/>
    <property type="match status" value="1"/>
</dbReference>
<reference evidence="1 2" key="1">
    <citation type="submission" date="2014-04" db="EMBL/GenBank/DDBJ databases">
        <title>Evolutionary Origins and Diversification of the Mycorrhizal Mutualists.</title>
        <authorList>
            <consortium name="DOE Joint Genome Institute"/>
            <consortium name="Mycorrhizal Genomics Consortium"/>
            <person name="Kohler A."/>
            <person name="Kuo A."/>
            <person name="Nagy L.G."/>
            <person name="Floudas D."/>
            <person name="Copeland A."/>
            <person name="Barry K.W."/>
            <person name="Cichocki N."/>
            <person name="Veneault-Fourrey C."/>
            <person name="LaButti K."/>
            <person name="Lindquist E.A."/>
            <person name="Lipzen A."/>
            <person name="Lundell T."/>
            <person name="Morin E."/>
            <person name="Murat C."/>
            <person name="Riley R."/>
            <person name="Ohm R."/>
            <person name="Sun H."/>
            <person name="Tunlid A."/>
            <person name="Henrissat B."/>
            <person name="Grigoriev I.V."/>
            <person name="Hibbett D.S."/>
            <person name="Martin F."/>
        </authorList>
    </citation>
    <scope>NUCLEOTIDE SEQUENCE [LARGE SCALE GENOMIC DNA]</scope>
    <source>
        <strain evidence="1 2">MD-312</strain>
    </source>
</reference>
<dbReference type="AlphaFoldDB" id="A0A0C9V2D9"/>
<gene>
    <name evidence="1" type="ORF">HYDPIDRAFT_56342</name>
</gene>
<accession>A0A0C9V2D9</accession>
<organism evidence="1 2">
    <name type="scientific">Hydnomerulius pinastri MD-312</name>
    <dbReference type="NCBI Taxonomy" id="994086"/>
    <lineage>
        <taxon>Eukaryota</taxon>
        <taxon>Fungi</taxon>
        <taxon>Dikarya</taxon>
        <taxon>Basidiomycota</taxon>
        <taxon>Agaricomycotina</taxon>
        <taxon>Agaricomycetes</taxon>
        <taxon>Agaricomycetidae</taxon>
        <taxon>Boletales</taxon>
        <taxon>Boletales incertae sedis</taxon>
        <taxon>Leucogyrophana</taxon>
    </lineage>
</organism>
<sequence>DPILTIDHFRPLLQLRSLAHMEINVQCTICLNNAAITEMAKAWPSLEFLYLNFAGWTVPSEITPVGFISLLTHCPKLKDLGIVVDFTSVPEQLPALPLNTAIEQYEAGTSPIEKPEAVAEFLACIMPNLKAVVGW</sequence>
<dbReference type="InterPro" id="IPR032675">
    <property type="entry name" value="LRR_dom_sf"/>
</dbReference>
<dbReference type="Proteomes" id="UP000053820">
    <property type="component" value="Unassembled WGS sequence"/>
</dbReference>
<protein>
    <submittedName>
        <fullName evidence="1">Unplaced genomic scaffold scaffold_54, whole genome shotgun sequence</fullName>
    </submittedName>
</protein>
<proteinExistence type="predicted"/>
<feature type="non-terminal residue" evidence="1">
    <location>
        <position position="135"/>
    </location>
</feature>
<feature type="non-terminal residue" evidence="1">
    <location>
        <position position="1"/>
    </location>
</feature>
<dbReference type="OrthoDB" id="3255541at2759"/>
<name>A0A0C9V2D9_9AGAM</name>
<dbReference type="HOGENOM" id="CLU_1890706_0_0_1"/>